<dbReference type="EMBL" id="VIEB01000327">
    <property type="protein sequence ID" value="TQD95042.1"/>
    <property type="molecule type" value="Genomic_DNA"/>
</dbReference>
<feature type="signal peptide" evidence="2">
    <location>
        <begin position="1"/>
        <end position="31"/>
    </location>
</feature>
<evidence type="ECO:0000256" key="2">
    <source>
        <dbReference type="SAM" id="SignalP"/>
    </source>
</evidence>
<feature type="compositionally biased region" description="Basic and acidic residues" evidence="1">
    <location>
        <begin position="117"/>
        <end position="131"/>
    </location>
</feature>
<keyword evidence="2" id="KW-0732">Signal</keyword>
<reference evidence="3 4" key="1">
    <citation type="journal article" date="2019" name="G3 (Bethesda)">
        <title>Sequencing of a Wild Apple (Malus baccata) Genome Unravels the Differences Between Cultivated and Wild Apple Species Regarding Disease Resistance and Cold Tolerance.</title>
        <authorList>
            <person name="Chen X."/>
        </authorList>
    </citation>
    <scope>NUCLEOTIDE SEQUENCE [LARGE SCALE GENOMIC DNA]</scope>
    <source>
        <strain evidence="4">cv. Shandingzi</strain>
        <tissue evidence="3">Leaves</tissue>
    </source>
</reference>
<evidence type="ECO:0000313" key="4">
    <source>
        <dbReference type="Proteomes" id="UP000315295"/>
    </source>
</evidence>
<evidence type="ECO:0000313" key="3">
    <source>
        <dbReference type="EMBL" id="TQD95042.1"/>
    </source>
</evidence>
<dbReference type="STRING" id="106549.A0A540M916"/>
<dbReference type="Proteomes" id="UP000315295">
    <property type="component" value="Unassembled WGS sequence"/>
</dbReference>
<dbReference type="AlphaFoldDB" id="A0A540M916"/>
<feature type="chain" id="PRO_5021759482" evidence="2">
    <location>
        <begin position="32"/>
        <end position="404"/>
    </location>
</feature>
<organism evidence="3 4">
    <name type="scientific">Malus baccata</name>
    <name type="common">Siberian crab apple</name>
    <name type="synonym">Pyrus baccata</name>
    <dbReference type="NCBI Taxonomy" id="106549"/>
    <lineage>
        <taxon>Eukaryota</taxon>
        <taxon>Viridiplantae</taxon>
        <taxon>Streptophyta</taxon>
        <taxon>Embryophyta</taxon>
        <taxon>Tracheophyta</taxon>
        <taxon>Spermatophyta</taxon>
        <taxon>Magnoliopsida</taxon>
        <taxon>eudicotyledons</taxon>
        <taxon>Gunneridae</taxon>
        <taxon>Pentapetalae</taxon>
        <taxon>rosids</taxon>
        <taxon>fabids</taxon>
        <taxon>Rosales</taxon>
        <taxon>Rosaceae</taxon>
        <taxon>Amygdaloideae</taxon>
        <taxon>Maleae</taxon>
        <taxon>Malus</taxon>
    </lineage>
</organism>
<sequence>MEVLPRTSASFVSLLILCISLVALHCVLVGADISDATARQRDISKYRSLCDCEQCEDGTNIDIIATYSNNLGAMQSSRVKMGDLSASWVLENPVDGRQEHPKRFEMAEDSSQSGSTFEEKTQHPTDDHQSGEGELPYSRLSSMSPVKLKRRVMRQERRNLRTAELIGKDTEANNQMAAAAIERSKDFDPLARESTAYGGVALHCVLVGADISDATARQRDISKYRSLCDCEQCDDGTGEGASVIRVSTLPDEKNIDIIATYSNNLGAMQSSRVKMGDLSASWVLENPVDGRQEHPKRFEMAEDSSQSGSTFEEKTQHPTDDHQSGEGELPYSRLSSMSPVKLKRRVMRQERRNLRTAELIGKDTEANNQMAAAAIERSKDFDPLARESTAYGGVTMKAQILIQP</sequence>
<feature type="region of interest" description="Disordered" evidence="1">
    <location>
        <begin position="298"/>
        <end position="340"/>
    </location>
</feature>
<comment type="caution">
    <text evidence="3">The sequence shown here is derived from an EMBL/GenBank/DDBJ whole genome shotgun (WGS) entry which is preliminary data.</text>
</comment>
<gene>
    <name evidence="3" type="ORF">C1H46_019310</name>
</gene>
<proteinExistence type="predicted"/>
<feature type="region of interest" description="Disordered" evidence="1">
    <location>
        <begin position="104"/>
        <end position="141"/>
    </location>
</feature>
<evidence type="ECO:0000256" key="1">
    <source>
        <dbReference type="SAM" id="MobiDB-lite"/>
    </source>
</evidence>
<accession>A0A540M916</accession>
<keyword evidence="4" id="KW-1185">Reference proteome</keyword>
<protein>
    <submittedName>
        <fullName evidence="3">Uncharacterized protein</fullName>
    </submittedName>
</protein>
<feature type="compositionally biased region" description="Basic and acidic residues" evidence="1">
    <location>
        <begin position="311"/>
        <end position="325"/>
    </location>
</feature>
<name>A0A540M916_MALBA</name>